<feature type="domain" description="Transposase IS200-like" evidence="1">
    <location>
        <begin position="11"/>
        <end position="152"/>
    </location>
</feature>
<organism evidence="2 3">
    <name type="scientific">Candidatus Gottesmanbacteria bacterium RIFCSPLOWO2_01_FULL_48_11</name>
    <dbReference type="NCBI Taxonomy" id="1798395"/>
    <lineage>
        <taxon>Bacteria</taxon>
        <taxon>Candidatus Gottesmaniibacteriota</taxon>
    </lineage>
</organism>
<protein>
    <recommendedName>
        <fullName evidence="1">Transposase IS200-like domain-containing protein</fullName>
    </recommendedName>
</protein>
<dbReference type="Gene3D" id="3.30.70.1290">
    <property type="entry name" value="Transposase IS200-like"/>
    <property type="match status" value="1"/>
</dbReference>
<dbReference type="InterPro" id="IPR002686">
    <property type="entry name" value="Transposase_17"/>
</dbReference>
<dbReference type="GO" id="GO:0006313">
    <property type="term" value="P:DNA transposition"/>
    <property type="evidence" value="ECO:0007669"/>
    <property type="project" value="InterPro"/>
</dbReference>
<dbReference type="PANTHER" id="PTHR34322">
    <property type="entry name" value="TRANSPOSASE, Y1_TNP DOMAIN-CONTAINING"/>
    <property type="match status" value="1"/>
</dbReference>
<accession>A0A1F6ASS6</accession>
<evidence type="ECO:0000313" key="3">
    <source>
        <dbReference type="Proteomes" id="UP000178305"/>
    </source>
</evidence>
<dbReference type="InterPro" id="IPR036515">
    <property type="entry name" value="Transposase_17_sf"/>
</dbReference>
<sequence>MPARNVVKIYAANGIYHIYNRGVEKRKIFLDDHDYRVFLNILKEALSNPTTLPMKRNSLQGPTLQWQRMPKNFYQQIELFAYCLMPNHFHLLLKQQKEYGIKEFLHSIMTRYSIYFNKKHKRVGPLFQSNYKATMVTEEPYLLHLTRYIHLNPKEHFTDLFKAFSSYADYLEKRNTAWLNPRYILEFFSPGTLPLLKKHHTYKDFVQSYKTDSAKLLGSLILEDSE</sequence>
<gene>
    <name evidence="2" type="ORF">A3A64_02860</name>
</gene>
<reference evidence="2 3" key="1">
    <citation type="journal article" date="2016" name="Nat. Commun.">
        <title>Thousands of microbial genomes shed light on interconnected biogeochemical processes in an aquifer system.</title>
        <authorList>
            <person name="Anantharaman K."/>
            <person name="Brown C.T."/>
            <person name="Hug L.A."/>
            <person name="Sharon I."/>
            <person name="Castelle C.J."/>
            <person name="Probst A.J."/>
            <person name="Thomas B.C."/>
            <person name="Singh A."/>
            <person name="Wilkins M.J."/>
            <person name="Karaoz U."/>
            <person name="Brodie E.L."/>
            <person name="Williams K.H."/>
            <person name="Hubbard S.S."/>
            <person name="Banfield J.F."/>
        </authorList>
    </citation>
    <scope>NUCLEOTIDE SEQUENCE [LARGE SCALE GENOMIC DNA]</scope>
</reference>
<dbReference type="PANTHER" id="PTHR34322:SF2">
    <property type="entry name" value="TRANSPOSASE IS200-LIKE DOMAIN-CONTAINING PROTEIN"/>
    <property type="match status" value="1"/>
</dbReference>
<dbReference type="SMART" id="SM01321">
    <property type="entry name" value="Y1_Tnp"/>
    <property type="match status" value="1"/>
</dbReference>
<evidence type="ECO:0000313" key="2">
    <source>
        <dbReference type="EMBL" id="OGG27552.1"/>
    </source>
</evidence>
<dbReference type="SUPFAM" id="SSF143422">
    <property type="entry name" value="Transposase IS200-like"/>
    <property type="match status" value="1"/>
</dbReference>
<dbReference type="Pfam" id="PF01797">
    <property type="entry name" value="Y1_Tnp"/>
    <property type="match status" value="1"/>
</dbReference>
<comment type="caution">
    <text evidence="2">The sequence shown here is derived from an EMBL/GenBank/DDBJ whole genome shotgun (WGS) entry which is preliminary data.</text>
</comment>
<evidence type="ECO:0000259" key="1">
    <source>
        <dbReference type="SMART" id="SM01321"/>
    </source>
</evidence>
<dbReference type="EMBL" id="MFJY01000043">
    <property type="protein sequence ID" value="OGG27552.1"/>
    <property type="molecule type" value="Genomic_DNA"/>
</dbReference>
<dbReference type="GO" id="GO:0004803">
    <property type="term" value="F:transposase activity"/>
    <property type="evidence" value="ECO:0007669"/>
    <property type="project" value="InterPro"/>
</dbReference>
<name>A0A1F6ASS6_9BACT</name>
<dbReference type="GO" id="GO:0003677">
    <property type="term" value="F:DNA binding"/>
    <property type="evidence" value="ECO:0007669"/>
    <property type="project" value="InterPro"/>
</dbReference>
<dbReference type="Proteomes" id="UP000178305">
    <property type="component" value="Unassembled WGS sequence"/>
</dbReference>
<proteinExistence type="predicted"/>
<dbReference type="AlphaFoldDB" id="A0A1F6ASS6"/>